<reference evidence="5" key="1">
    <citation type="submission" date="2021-01" db="UniProtKB">
        <authorList>
            <consortium name="EnsemblMetazoa"/>
        </authorList>
    </citation>
    <scope>IDENTIFICATION</scope>
</reference>
<dbReference type="PROSITE" id="PS51228">
    <property type="entry name" value="ACB_2"/>
    <property type="match status" value="1"/>
</dbReference>
<dbReference type="CDD" id="cd06558">
    <property type="entry name" value="crotonase-like"/>
    <property type="match status" value="1"/>
</dbReference>
<dbReference type="PANTHER" id="PTHR43684:SF1">
    <property type="entry name" value="ENOYL-COA DELTA ISOMERASE 2"/>
    <property type="match status" value="1"/>
</dbReference>
<dbReference type="SUPFAM" id="SSF52096">
    <property type="entry name" value="ClpP/crotonase"/>
    <property type="match status" value="1"/>
</dbReference>
<dbReference type="InterPro" id="IPR035984">
    <property type="entry name" value="Acyl-CoA-binding_sf"/>
</dbReference>
<dbReference type="SUPFAM" id="SSF47027">
    <property type="entry name" value="Acyl-CoA binding protein"/>
    <property type="match status" value="1"/>
</dbReference>
<evidence type="ECO:0000313" key="6">
    <source>
        <dbReference type="Proteomes" id="UP000594260"/>
    </source>
</evidence>
<dbReference type="InterPro" id="IPR000582">
    <property type="entry name" value="Acyl-CoA-binding_protein"/>
</dbReference>
<proteinExistence type="predicted"/>
<dbReference type="PRINTS" id="PR00689">
    <property type="entry name" value="ACOABINDINGP"/>
</dbReference>
<dbReference type="AlphaFoldDB" id="A0A7M7M6T3"/>
<dbReference type="EnsemblMetazoa" id="XM_022798072">
    <property type="protein sequence ID" value="XP_022653807"/>
    <property type="gene ID" value="LOC111247313"/>
</dbReference>
<dbReference type="InterPro" id="IPR051053">
    <property type="entry name" value="ECH/Chromodomain_protein"/>
</dbReference>
<evidence type="ECO:0000256" key="2">
    <source>
        <dbReference type="ARBA" id="ARBA00023140"/>
    </source>
</evidence>
<dbReference type="InterPro" id="IPR001753">
    <property type="entry name" value="Enoyl-CoA_hydra/iso"/>
</dbReference>
<dbReference type="RefSeq" id="XP_022653807.1">
    <property type="nucleotide sequence ID" value="XM_022798072.1"/>
</dbReference>
<dbReference type="FunFam" id="3.90.226.10:FF:000084">
    <property type="entry name" value="Enoyl-CoA delta isomerase 2, mitochondrial"/>
    <property type="match status" value="1"/>
</dbReference>
<feature type="domain" description="ACB" evidence="4">
    <location>
        <begin position="39"/>
        <end position="124"/>
    </location>
</feature>
<dbReference type="GeneID" id="111247313"/>
<sequence>MLLSRATLSVTSGADRRLQVALNLVKLLLPPNSVRTYAVSAKLEKAAARLKTLREEPDNDVKLKIYALFKQATIGDVNVPKPGAFDFVGKAKWAAWKEIEGTAKEQAESQYIDLVDQLLNEQKSSEQVQTMDSGCEGLVITKQNGVFTVRLNRPSKKNSLSFEMYKEITRLLKETANDSSVNYFVLTGTADYFSSGNDLGNFSEKLKTGADLVVMAKESADLVKDYIGAFIDFPKPMVALVNGPSIGVSCTVLGLFDLVYASDVATFQTPFSKLGLSPEGCSSVTFPRILGGPLAAEVLLMNRILSAAEAKAAGFVTDVFPAAIFEAECAKRIEYLRKQPPKSLMYSKMLIRNPIKAELHKANADECRRLEERFLSDEAIKAVTAFFKSKNKL</sequence>
<dbReference type="OrthoDB" id="409763at2759"/>
<dbReference type="Proteomes" id="UP000594260">
    <property type="component" value="Unplaced"/>
</dbReference>
<dbReference type="InParanoid" id="A0A7M7M6T3"/>
<dbReference type="GO" id="GO:0000062">
    <property type="term" value="F:fatty-acyl-CoA binding"/>
    <property type="evidence" value="ECO:0007669"/>
    <property type="project" value="InterPro"/>
</dbReference>
<dbReference type="OMA" id="LHCDFVY"/>
<comment type="subcellular location">
    <subcellularLocation>
        <location evidence="1">Peroxisome</location>
    </subcellularLocation>
</comment>
<keyword evidence="2" id="KW-0576">Peroxisome</keyword>
<dbReference type="InterPro" id="IPR014748">
    <property type="entry name" value="Enoyl-CoA_hydra_C"/>
</dbReference>
<dbReference type="Gene3D" id="3.90.226.10">
    <property type="entry name" value="2-enoyl-CoA Hydratase, Chain A, domain 1"/>
    <property type="match status" value="1"/>
</dbReference>
<dbReference type="InterPro" id="IPR014352">
    <property type="entry name" value="FERM/acyl-CoA-bd_prot_sf"/>
</dbReference>
<dbReference type="GO" id="GO:0004165">
    <property type="term" value="F:delta(3)-delta(2)-enoyl-CoA isomerase activity"/>
    <property type="evidence" value="ECO:0007669"/>
    <property type="project" value="UniProtKB-ARBA"/>
</dbReference>
<dbReference type="Pfam" id="PF00378">
    <property type="entry name" value="ECH_1"/>
    <property type="match status" value="1"/>
</dbReference>
<evidence type="ECO:0000259" key="4">
    <source>
        <dbReference type="PROSITE" id="PS51228"/>
    </source>
</evidence>
<dbReference type="KEGG" id="vde:111247313"/>
<organism evidence="5 6">
    <name type="scientific">Varroa destructor</name>
    <name type="common">Honeybee mite</name>
    <dbReference type="NCBI Taxonomy" id="109461"/>
    <lineage>
        <taxon>Eukaryota</taxon>
        <taxon>Metazoa</taxon>
        <taxon>Ecdysozoa</taxon>
        <taxon>Arthropoda</taxon>
        <taxon>Chelicerata</taxon>
        <taxon>Arachnida</taxon>
        <taxon>Acari</taxon>
        <taxon>Parasitiformes</taxon>
        <taxon>Mesostigmata</taxon>
        <taxon>Gamasina</taxon>
        <taxon>Dermanyssoidea</taxon>
        <taxon>Varroidae</taxon>
        <taxon>Varroa</taxon>
    </lineage>
</organism>
<keyword evidence="3" id="KW-0413">Isomerase</keyword>
<dbReference type="InterPro" id="IPR029045">
    <property type="entry name" value="ClpP/crotonase-like_dom_sf"/>
</dbReference>
<evidence type="ECO:0000256" key="3">
    <source>
        <dbReference type="ARBA" id="ARBA00023235"/>
    </source>
</evidence>
<dbReference type="Gene3D" id="1.20.80.10">
    <property type="match status" value="1"/>
</dbReference>
<protein>
    <recommendedName>
        <fullName evidence="4">ACB domain-containing protein</fullName>
    </recommendedName>
</protein>
<dbReference type="PANTHER" id="PTHR43684">
    <property type="match status" value="1"/>
</dbReference>
<dbReference type="FunCoup" id="A0A7M7M6T3">
    <property type="interactions" value="577"/>
</dbReference>
<name>A0A7M7M6T3_VARDE</name>
<accession>A0A7M7M6T3</accession>
<evidence type="ECO:0000256" key="1">
    <source>
        <dbReference type="ARBA" id="ARBA00004275"/>
    </source>
</evidence>
<keyword evidence="6" id="KW-1185">Reference proteome</keyword>
<dbReference type="Gene3D" id="1.10.12.10">
    <property type="entry name" value="Lyase 2-enoyl-coa Hydratase, Chain A, domain 2"/>
    <property type="match status" value="1"/>
</dbReference>
<dbReference type="Pfam" id="PF00887">
    <property type="entry name" value="ACBP"/>
    <property type="match status" value="1"/>
</dbReference>
<dbReference type="GO" id="GO:0005777">
    <property type="term" value="C:peroxisome"/>
    <property type="evidence" value="ECO:0007669"/>
    <property type="project" value="UniProtKB-SubCell"/>
</dbReference>
<evidence type="ECO:0000313" key="5">
    <source>
        <dbReference type="EnsemblMetazoa" id="XP_022653807"/>
    </source>
</evidence>